<evidence type="ECO:0000256" key="1">
    <source>
        <dbReference type="ARBA" id="ARBA00004163"/>
    </source>
</evidence>
<feature type="non-terminal residue" evidence="13">
    <location>
        <position position="1"/>
    </location>
</feature>
<evidence type="ECO:0000256" key="12">
    <source>
        <dbReference type="SAM" id="MobiDB-lite"/>
    </source>
</evidence>
<evidence type="ECO:0000256" key="2">
    <source>
        <dbReference type="ARBA" id="ARBA00007891"/>
    </source>
</evidence>
<dbReference type="InterPro" id="IPR019150">
    <property type="entry name" value="Vesicle_transport_protein_Use1"/>
</dbReference>
<evidence type="ECO:0000313" key="13">
    <source>
        <dbReference type="EMBL" id="CAG7823446.1"/>
    </source>
</evidence>
<keyword evidence="14" id="KW-1185">Reference proteome</keyword>
<proteinExistence type="inferred from homology"/>
<evidence type="ECO:0000256" key="5">
    <source>
        <dbReference type="ARBA" id="ARBA00022692"/>
    </source>
</evidence>
<evidence type="ECO:0000256" key="3">
    <source>
        <dbReference type="ARBA" id="ARBA00015843"/>
    </source>
</evidence>
<feature type="compositionally biased region" description="Low complexity" evidence="12">
    <location>
        <begin position="22"/>
        <end position="35"/>
    </location>
</feature>
<name>A0A8J2KZ65_9HEXA</name>
<dbReference type="EMBL" id="CAJVCH010529502">
    <property type="protein sequence ID" value="CAG7823446.1"/>
    <property type="molecule type" value="Genomic_DNA"/>
</dbReference>
<evidence type="ECO:0000256" key="7">
    <source>
        <dbReference type="ARBA" id="ARBA00022892"/>
    </source>
</evidence>
<dbReference type="PANTHER" id="PTHR13050">
    <property type="entry name" value="USE1-LIKE PROTEIN"/>
    <property type="match status" value="1"/>
</dbReference>
<dbReference type="OrthoDB" id="4506189at2759"/>
<dbReference type="GO" id="GO:0005789">
    <property type="term" value="C:endoplasmic reticulum membrane"/>
    <property type="evidence" value="ECO:0007669"/>
    <property type="project" value="UniProtKB-SubCell"/>
</dbReference>
<reference evidence="13" key="1">
    <citation type="submission" date="2021-06" db="EMBL/GenBank/DDBJ databases">
        <authorList>
            <person name="Hodson N. C."/>
            <person name="Mongue J. A."/>
            <person name="Jaron S. K."/>
        </authorList>
    </citation>
    <scope>NUCLEOTIDE SEQUENCE</scope>
</reference>
<keyword evidence="10" id="KW-0472">Membrane</keyword>
<dbReference type="GO" id="GO:0031201">
    <property type="term" value="C:SNARE complex"/>
    <property type="evidence" value="ECO:0007669"/>
    <property type="project" value="TreeGrafter"/>
</dbReference>
<organism evidence="13 14">
    <name type="scientific">Allacma fusca</name>
    <dbReference type="NCBI Taxonomy" id="39272"/>
    <lineage>
        <taxon>Eukaryota</taxon>
        <taxon>Metazoa</taxon>
        <taxon>Ecdysozoa</taxon>
        <taxon>Arthropoda</taxon>
        <taxon>Hexapoda</taxon>
        <taxon>Collembola</taxon>
        <taxon>Symphypleona</taxon>
        <taxon>Sminthuridae</taxon>
        <taxon>Allacma</taxon>
    </lineage>
</organism>
<keyword evidence="9" id="KW-1133">Transmembrane helix</keyword>
<evidence type="ECO:0000256" key="8">
    <source>
        <dbReference type="ARBA" id="ARBA00022927"/>
    </source>
</evidence>
<comment type="subcellular location">
    <subcellularLocation>
        <location evidence="1">Endoplasmic reticulum membrane</location>
        <topology evidence="1">Single-pass type IV membrane protein</topology>
    </subcellularLocation>
</comment>
<keyword evidence="4" id="KW-0813">Transport</keyword>
<feature type="region of interest" description="Disordered" evidence="12">
    <location>
        <begin position="1"/>
        <end position="35"/>
    </location>
</feature>
<dbReference type="GO" id="GO:0015031">
    <property type="term" value="P:protein transport"/>
    <property type="evidence" value="ECO:0007669"/>
    <property type="project" value="UniProtKB-KW"/>
</dbReference>
<comment type="similarity">
    <text evidence="2">Belongs to the USE1 family.</text>
</comment>
<sequence>MEIKQRHRSKYSEDQRKELFGTSSSSKDSTKIESSQDLDELVKYEHQRQEKIAEHMLVLTRSLKEQVSLAGKIVKNDTEVLEKSNKQIDANQDKLKIESEKLDTFTKRACKCWVWFMLVLVCSTFM</sequence>
<dbReference type="Proteomes" id="UP000708208">
    <property type="component" value="Unassembled WGS sequence"/>
</dbReference>
<dbReference type="CDD" id="cd15860">
    <property type="entry name" value="SNARE_USE1"/>
    <property type="match status" value="1"/>
</dbReference>
<gene>
    <name evidence="13" type="ORF">AFUS01_LOCUS33663</name>
</gene>
<keyword evidence="6" id="KW-0256">Endoplasmic reticulum</keyword>
<dbReference type="GO" id="GO:0006890">
    <property type="term" value="P:retrograde vesicle-mediated transport, Golgi to endoplasmic reticulum"/>
    <property type="evidence" value="ECO:0007669"/>
    <property type="project" value="TreeGrafter"/>
</dbReference>
<feature type="compositionally biased region" description="Basic and acidic residues" evidence="12">
    <location>
        <begin position="1"/>
        <end position="19"/>
    </location>
</feature>
<dbReference type="PANTHER" id="PTHR13050:SF7">
    <property type="entry name" value="VESICLE TRANSPORT PROTEIN USE1"/>
    <property type="match status" value="1"/>
</dbReference>
<evidence type="ECO:0000256" key="9">
    <source>
        <dbReference type="ARBA" id="ARBA00022989"/>
    </source>
</evidence>
<dbReference type="AlphaFoldDB" id="A0A8J2KZ65"/>
<evidence type="ECO:0000256" key="4">
    <source>
        <dbReference type="ARBA" id="ARBA00022448"/>
    </source>
</evidence>
<accession>A0A8J2KZ65</accession>
<comment type="caution">
    <text evidence="13">The sequence shown here is derived from an EMBL/GenBank/DDBJ whole genome shotgun (WGS) entry which is preliminary data.</text>
</comment>
<evidence type="ECO:0000313" key="14">
    <source>
        <dbReference type="Proteomes" id="UP000708208"/>
    </source>
</evidence>
<protein>
    <recommendedName>
        <fullName evidence="3">Vesicle transport protein USE1</fullName>
    </recommendedName>
    <alternativeName>
        <fullName evidence="11">USE1-like protein</fullName>
    </alternativeName>
</protein>
<keyword evidence="5" id="KW-0812">Transmembrane</keyword>
<dbReference type="Pfam" id="PF09753">
    <property type="entry name" value="Use1"/>
    <property type="match status" value="1"/>
</dbReference>
<evidence type="ECO:0000256" key="6">
    <source>
        <dbReference type="ARBA" id="ARBA00022824"/>
    </source>
</evidence>
<keyword evidence="8" id="KW-0653">Protein transport</keyword>
<evidence type="ECO:0000256" key="11">
    <source>
        <dbReference type="ARBA" id="ARBA00032711"/>
    </source>
</evidence>
<keyword evidence="7" id="KW-0931">ER-Golgi transport</keyword>
<dbReference type="GO" id="GO:0005484">
    <property type="term" value="F:SNAP receptor activity"/>
    <property type="evidence" value="ECO:0007669"/>
    <property type="project" value="TreeGrafter"/>
</dbReference>
<evidence type="ECO:0000256" key="10">
    <source>
        <dbReference type="ARBA" id="ARBA00023136"/>
    </source>
</evidence>